<dbReference type="STRING" id="6669.E9GWR7"/>
<dbReference type="AlphaFoldDB" id="E9GWR7"/>
<dbReference type="eggNOG" id="KOG3216">
    <property type="taxonomic scope" value="Eukaryota"/>
</dbReference>
<evidence type="ECO:0000313" key="6">
    <source>
        <dbReference type="Proteomes" id="UP000000305"/>
    </source>
</evidence>
<dbReference type="PROSITE" id="PS51186">
    <property type="entry name" value="GNAT"/>
    <property type="match status" value="1"/>
</dbReference>
<proteinExistence type="inferred from homology"/>
<dbReference type="Proteomes" id="UP000000305">
    <property type="component" value="Unassembled WGS sequence"/>
</dbReference>
<dbReference type="CDD" id="cd04301">
    <property type="entry name" value="NAT_SF"/>
    <property type="match status" value="1"/>
</dbReference>
<dbReference type="InterPro" id="IPR051016">
    <property type="entry name" value="Diverse_Substrate_AcTransf"/>
</dbReference>
<dbReference type="InterPro" id="IPR000182">
    <property type="entry name" value="GNAT_dom"/>
</dbReference>
<sequence>MERYIIRKAIKEDCEAIHRLIQELADYEKMPDGPQIDSKALEQDGFGVRPFFEAFVASEKDSNQIVGFALYFFTYSTWQGKSLYMEDIYVQPQHRRKGVGLSLFRSVSQAALTEDCVRLNFSVLNWNLPSIEFYKSLGALDLTEKEGWHCFRMNRCEMEQLAQRKV</sequence>
<evidence type="ECO:0000313" key="5">
    <source>
        <dbReference type="EMBL" id="EFX75947.1"/>
    </source>
</evidence>
<dbReference type="PANTHER" id="PTHR10545:SF29">
    <property type="entry name" value="GH14572P-RELATED"/>
    <property type="match status" value="1"/>
</dbReference>
<dbReference type="InterPro" id="IPR016181">
    <property type="entry name" value="Acyl_CoA_acyltransferase"/>
</dbReference>
<protein>
    <recommendedName>
        <fullName evidence="4">N-acetyltransferase domain-containing protein</fullName>
    </recommendedName>
</protein>
<dbReference type="KEGG" id="dpx:DAPPUDRAFT_306312"/>
<dbReference type="InParanoid" id="E9GWR7"/>
<keyword evidence="6" id="KW-1185">Reference proteome</keyword>
<dbReference type="EMBL" id="GL732571">
    <property type="protein sequence ID" value="EFX75947.1"/>
    <property type="molecule type" value="Genomic_DNA"/>
</dbReference>
<reference evidence="5 6" key="1">
    <citation type="journal article" date="2011" name="Science">
        <title>The ecoresponsive genome of Daphnia pulex.</title>
        <authorList>
            <person name="Colbourne J.K."/>
            <person name="Pfrender M.E."/>
            <person name="Gilbert D."/>
            <person name="Thomas W.K."/>
            <person name="Tucker A."/>
            <person name="Oakley T.H."/>
            <person name="Tokishita S."/>
            <person name="Aerts A."/>
            <person name="Arnold G.J."/>
            <person name="Basu M.K."/>
            <person name="Bauer D.J."/>
            <person name="Caceres C.E."/>
            <person name="Carmel L."/>
            <person name="Casola C."/>
            <person name="Choi J.H."/>
            <person name="Detter J.C."/>
            <person name="Dong Q."/>
            <person name="Dusheyko S."/>
            <person name="Eads B.D."/>
            <person name="Frohlich T."/>
            <person name="Geiler-Samerotte K.A."/>
            <person name="Gerlach D."/>
            <person name="Hatcher P."/>
            <person name="Jogdeo S."/>
            <person name="Krijgsveld J."/>
            <person name="Kriventseva E.V."/>
            <person name="Kultz D."/>
            <person name="Laforsch C."/>
            <person name="Lindquist E."/>
            <person name="Lopez J."/>
            <person name="Manak J.R."/>
            <person name="Muller J."/>
            <person name="Pangilinan J."/>
            <person name="Patwardhan R.P."/>
            <person name="Pitluck S."/>
            <person name="Pritham E.J."/>
            <person name="Rechtsteiner A."/>
            <person name="Rho M."/>
            <person name="Rogozin I.B."/>
            <person name="Sakarya O."/>
            <person name="Salamov A."/>
            <person name="Schaack S."/>
            <person name="Shapiro H."/>
            <person name="Shiga Y."/>
            <person name="Skalitzky C."/>
            <person name="Smith Z."/>
            <person name="Souvorov A."/>
            <person name="Sung W."/>
            <person name="Tang Z."/>
            <person name="Tsuchiya D."/>
            <person name="Tu H."/>
            <person name="Vos H."/>
            <person name="Wang M."/>
            <person name="Wolf Y.I."/>
            <person name="Yamagata H."/>
            <person name="Yamada T."/>
            <person name="Ye Y."/>
            <person name="Shaw J.R."/>
            <person name="Andrews J."/>
            <person name="Crease T.J."/>
            <person name="Tang H."/>
            <person name="Lucas S.M."/>
            <person name="Robertson H.M."/>
            <person name="Bork P."/>
            <person name="Koonin E.V."/>
            <person name="Zdobnov E.M."/>
            <person name="Grigoriev I.V."/>
            <person name="Lynch M."/>
            <person name="Boore J.L."/>
        </authorList>
    </citation>
    <scope>NUCLEOTIDE SEQUENCE [LARGE SCALE GENOMIC DNA]</scope>
</reference>
<dbReference type="GO" id="GO:0008080">
    <property type="term" value="F:N-acetyltransferase activity"/>
    <property type="evidence" value="ECO:0000318"/>
    <property type="project" value="GO_Central"/>
</dbReference>
<keyword evidence="3" id="KW-0012">Acyltransferase</keyword>
<dbReference type="FunCoup" id="E9GWR7">
    <property type="interactions" value="155"/>
</dbReference>
<dbReference type="PANTHER" id="PTHR10545">
    <property type="entry name" value="DIAMINE N-ACETYLTRANSFERASE"/>
    <property type="match status" value="1"/>
</dbReference>
<name>E9GWR7_DAPPU</name>
<organism evidence="5 6">
    <name type="scientific">Daphnia pulex</name>
    <name type="common">Water flea</name>
    <dbReference type="NCBI Taxonomy" id="6669"/>
    <lineage>
        <taxon>Eukaryota</taxon>
        <taxon>Metazoa</taxon>
        <taxon>Ecdysozoa</taxon>
        <taxon>Arthropoda</taxon>
        <taxon>Crustacea</taxon>
        <taxon>Branchiopoda</taxon>
        <taxon>Diplostraca</taxon>
        <taxon>Cladocera</taxon>
        <taxon>Anomopoda</taxon>
        <taxon>Daphniidae</taxon>
        <taxon>Daphnia</taxon>
    </lineage>
</organism>
<evidence type="ECO:0000256" key="2">
    <source>
        <dbReference type="ARBA" id="ARBA00022679"/>
    </source>
</evidence>
<evidence type="ECO:0000259" key="4">
    <source>
        <dbReference type="PROSITE" id="PS51186"/>
    </source>
</evidence>
<accession>E9GWR7</accession>
<comment type="similarity">
    <text evidence="1">Belongs to the acetyltransferase family.</text>
</comment>
<dbReference type="OMA" id="QSEWVRY"/>
<dbReference type="OrthoDB" id="7305308at2759"/>
<dbReference type="Gene3D" id="3.40.630.30">
    <property type="match status" value="1"/>
</dbReference>
<gene>
    <name evidence="5" type="ORF">DAPPUDRAFT_306312</name>
</gene>
<evidence type="ECO:0000256" key="1">
    <source>
        <dbReference type="ARBA" id="ARBA00008694"/>
    </source>
</evidence>
<evidence type="ECO:0000256" key="3">
    <source>
        <dbReference type="ARBA" id="ARBA00023315"/>
    </source>
</evidence>
<feature type="domain" description="N-acetyltransferase" evidence="4">
    <location>
        <begin position="4"/>
        <end position="163"/>
    </location>
</feature>
<dbReference type="SUPFAM" id="SSF55729">
    <property type="entry name" value="Acyl-CoA N-acyltransferases (Nat)"/>
    <property type="match status" value="1"/>
</dbReference>
<keyword evidence="2" id="KW-0808">Transferase</keyword>
<dbReference type="HOGENOM" id="CLU_013985_41_1_1"/>
<dbReference type="Pfam" id="PF00583">
    <property type="entry name" value="Acetyltransf_1"/>
    <property type="match status" value="1"/>
</dbReference>
<dbReference type="FunFam" id="3.40.630.30:FF:000064">
    <property type="entry name" value="GNAT family acetyltransferase"/>
    <property type="match status" value="1"/>
</dbReference>